<dbReference type="AlphaFoldDB" id="A0A160T2E2"/>
<dbReference type="Proteomes" id="UP000215027">
    <property type="component" value="Chromosome I"/>
</dbReference>
<reference evidence="2" key="1">
    <citation type="submission" date="2016-01" db="EMBL/GenBank/DDBJ databases">
        <authorList>
            <person name="Mcilroy J.S."/>
            <person name="Karst M S."/>
            <person name="Albertsen M."/>
        </authorList>
    </citation>
    <scope>NUCLEOTIDE SEQUENCE</scope>
    <source>
        <strain evidence="2">Cfx-K</strain>
    </source>
</reference>
<feature type="domain" description="Glycosyltransferase 2-like" evidence="1">
    <location>
        <begin position="4"/>
        <end position="124"/>
    </location>
</feature>
<organism evidence="2 3">
    <name type="scientific">Candidatus Promineifilum breve</name>
    <dbReference type="NCBI Taxonomy" id="1806508"/>
    <lineage>
        <taxon>Bacteria</taxon>
        <taxon>Bacillati</taxon>
        <taxon>Chloroflexota</taxon>
        <taxon>Ardenticatenia</taxon>
        <taxon>Candidatus Promineifilales</taxon>
        <taxon>Candidatus Promineifilaceae</taxon>
        <taxon>Candidatus Promineifilum</taxon>
    </lineage>
</organism>
<dbReference type="InterPro" id="IPR050834">
    <property type="entry name" value="Glycosyltransf_2"/>
</dbReference>
<dbReference type="Gene3D" id="3.90.550.10">
    <property type="entry name" value="Spore Coat Polysaccharide Biosynthesis Protein SpsA, Chain A"/>
    <property type="match status" value="1"/>
</dbReference>
<sequence>MKVSIIATVKNEGEALRPLLDSIIDQTRPPDEVVICDGGSTDHTPAVLDEYRQWLPLQVISAPNSNISQGRNRAIAATTGDIIAGTDAGVILAPTWLEDLAAPFADPAVQVVSGWFEADPYTDFEVVMGATVLPARADIDPATFLPSSRSVAFRKSAWAAVGGYPEWLEHGEDLVFDRALRERYGPFAFAPDAVAYFRPRSSLRSFYRQYYAYARGDGKANLWPKRHAVRYATYLLALPLLLRWAWRERWLGWALLACGVGTYSRRPAERLWANTWGWRPPARARAFALIPVIRLVGDVAKMLGYPVGVLWRLRNGPPAADR</sequence>
<dbReference type="RefSeq" id="WP_095042608.1">
    <property type="nucleotide sequence ID" value="NZ_LN890655.1"/>
</dbReference>
<dbReference type="KEGG" id="pbf:CFX0092_A1190"/>
<protein>
    <submittedName>
        <fullName evidence="2">Glycosyltransferase</fullName>
    </submittedName>
</protein>
<dbReference type="PANTHER" id="PTHR43685">
    <property type="entry name" value="GLYCOSYLTRANSFERASE"/>
    <property type="match status" value="1"/>
</dbReference>
<dbReference type="SUPFAM" id="SSF53448">
    <property type="entry name" value="Nucleotide-diphospho-sugar transferases"/>
    <property type="match status" value="1"/>
</dbReference>
<dbReference type="PANTHER" id="PTHR43685:SF3">
    <property type="entry name" value="SLR2126 PROTEIN"/>
    <property type="match status" value="1"/>
</dbReference>
<proteinExistence type="predicted"/>
<evidence type="ECO:0000259" key="1">
    <source>
        <dbReference type="Pfam" id="PF00535"/>
    </source>
</evidence>
<dbReference type="Pfam" id="PF00535">
    <property type="entry name" value="Glycos_transf_2"/>
    <property type="match status" value="1"/>
</dbReference>
<gene>
    <name evidence="2" type="ORF">CFX0092_A1190</name>
</gene>
<dbReference type="InterPro" id="IPR001173">
    <property type="entry name" value="Glyco_trans_2-like"/>
</dbReference>
<dbReference type="OrthoDB" id="5291101at2"/>
<dbReference type="InterPro" id="IPR029044">
    <property type="entry name" value="Nucleotide-diphossugar_trans"/>
</dbReference>
<name>A0A160T2E2_9CHLR</name>
<evidence type="ECO:0000313" key="2">
    <source>
        <dbReference type="EMBL" id="CUS03068.2"/>
    </source>
</evidence>
<dbReference type="EMBL" id="LN890655">
    <property type="protein sequence ID" value="CUS03068.2"/>
    <property type="molecule type" value="Genomic_DNA"/>
</dbReference>
<dbReference type="GO" id="GO:0016740">
    <property type="term" value="F:transferase activity"/>
    <property type="evidence" value="ECO:0007669"/>
    <property type="project" value="UniProtKB-KW"/>
</dbReference>
<accession>A0A160T2E2</accession>
<keyword evidence="3" id="KW-1185">Reference proteome</keyword>
<evidence type="ECO:0000313" key="3">
    <source>
        <dbReference type="Proteomes" id="UP000215027"/>
    </source>
</evidence>